<evidence type="ECO:0000313" key="6">
    <source>
        <dbReference type="EMBL" id="HIR13497.1"/>
    </source>
</evidence>
<proteinExistence type="predicted"/>
<evidence type="ECO:0000256" key="1">
    <source>
        <dbReference type="ARBA" id="ARBA00023015"/>
    </source>
</evidence>
<reference evidence="6" key="1">
    <citation type="submission" date="2020-10" db="EMBL/GenBank/DDBJ databases">
        <authorList>
            <person name="Gilroy R."/>
        </authorList>
    </citation>
    <scope>NUCLEOTIDE SEQUENCE</scope>
    <source>
        <strain evidence="6">ChiSjej4B22-8148</strain>
    </source>
</reference>
<dbReference type="InterPro" id="IPR036388">
    <property type="entry name" value="WH-like_DNA-bd_sf"/>
</dbReference>
<dbReference type="GO" id="GO:0003700">
    <property type="term" value="F:DNA-binding transcription factor activity"/>
    <property type="evidence" value="ECO:0007669"/>
    <property type="project" value="InterPro"/>
</dbReference>
<protein>
    <submittedName>
        <fullName evidence="6">MurR/RpiR family transcriptional regulator</fullName>
    </submittedName>
</protein>
<name>A0A9D1D9J2_9FIRM</name>
<sequence length="315" mass="34598">MLQDRKTSAVSGSFILPKAKAEEIMGVPFSFKIRKKYRALRFSEQKVADILLKGGYNPGELTIEFLANEAKVSQPTVIRFAQAMGLGGFRELKTALIAEEALQGGKNPGGGEKISYDVTPEDKLVDVPLKVISTNIRQLENTLKNLSVYELMRAVQALAGAKRVLLAAAENSCAVAEDMATKLIYMGIDAVFYQDVYRQSVFACNLEEGDVAVGISYTGVSESTVNAVRIAKEAGAATIVITNYENVLINRYADILLCSGNEPFLYQNAIFSRCSQLAIVDMIYTGLLVLDYGRFSLNLETRSMIPDLFVKEEEN</sequence>
<dbReference type="InterPro" id="IPR009057">
    <property type="entry name" value="Homeodomain-like_sf"/>
</dbReference>
<accession>A0A9D1D9J2</accession>
<dbReference type="InterPro" id="IPR046348">
    <property type="entry name" value="SIS_dom_sf"/>
</dbReference>
<comment type="caution">
    <text evidence="6">The sequence shown here is derived from an EMBL/GenBank/DDBJ whole genome shotgun (WGS) entry which is preliminary data.</text>
</comment>
<dbReference type="CDD" id="cd05013">
    <property type="entry name" value="SIS_RpiR"/>
    <property type="match status" value="1"/>
</dbReference>
<dbReference type="SUPFAM" id="SSF46689">
    <property type="entry name" value="Homeodomain-like"/>
    <property type="match status" value="1"/>
</dbReference>
<keyword evidence="3" id="KW-0804">Transcription</keyword>
<evidence type="ECO:0000256" key="3">
    <source>
        <dbReference type="ARBA" id="ARBA00023163"/>
    </source>
</evidence>
<dbReference type="PROSITE" id="PS51464">
    <property type="entry name" value="SIS"/>
    <property type="match status" value="1"/>
</dbReference>
<dbReference type="EMBL" id="DVGK01000069">
    <property type="protein sequence ID" value="HIR13497.1"/>
    <property type="molecule type" value="Genomic_DNA"/>
</dbReference>
<feature type="domain" description="SIS" evidence="5">
    <location>
        <begin position="154"/>
        <end position="293"/>
    </location>
</feature>
<dbReference type="InterPro" id="IPR047640">
    <property type="entry name" value="RpiR-like"/>
</dbReference>
<gene>
    <name evidence="6" type="ORF">IAB31_06200</name>
</gene>
<dbReference type="PANTHER" id="PTHR30514:SF1">
    <property type="entry name" value="HTH-TYPE TRANSCRIPTIONAL REGULATOR HEXR-RELATED"/>
    <property type="match status" value="1"/>
</dbReference>
<feature type="domain" description="HTH rpiR-type" evidence="4">
    <location>
        <begin position="27"/>
        <end position="103"/>
    </location>
</feature>
<evidence type="ECO:0000313" key="7">
    <source>
        <dbReference type="Proteomes" id="UP000886757"/>
    </source>
</evidence>
<dbReference type="GO" id="GO:0097367">
    <property type="term" value="F:carbohydrate derivative binding"/>
    <property type="evidence" value="ECO:0007669"/>
    <property type="project" value="InterPro"/>
</dbReference>
<dbReference type="GO" id="GO:0003677">
    <property type="term" value="F:DNA binding"/>
    <property type="evidence" value="ECO:0007669"/>
    <property type="project" value="UniProtKB-KW"/>
</dbReference>
<dbReference type="Pfam" id="PF01380">
    <property type="entry name" value="SIS"/>
    <property type="match status" value="1"/>
</dbReference>
<dbReference type="AlphaFoldDB" id="A0A9D1D9J2"/>
<dbReference type="GO" id="GO:1901135">
    <property type="term" value="P:carbohydrate derivative metabolic process"/>
    <property type="evidence" value="ECO:0007669"/>
    <property type="project" value="InterPro"/>
</dbReference>
<organism evidence="6 7">
    <name type="scientific">Candidatus Choladousia intestinavium</name>
    <dbReference type="NCBI Taxonomy" id="2840727"/>
    <lineage>
        <taxon>Bacteria</taxon>
        <taxon>Bacillati</taxon>
        <taxon>Bacillota</taxon>
        <taxon>Clostridia</taxon>
        <taxon>Lachnospirales</taxon>
        <taxon>Lachnospiraceae</taxon>
        <taxon>Lachnospiraceae incertae sedis</taxon>
        <taxon>Candidatus Choladousia</taxon>
    </lineage>
</organism>
<reference evidence="6" key="2">
    <citation type="journal article" date="2021" name="PeerJ">
        <title>Extensive microbial diversity within the chicken gut microbiome revealed by metagenomics and culture.</title>
        <authorList>
            <person name="Gilroy R."/>
            <person name="Ravi A."/>
            <person name="Getino M."/>
            <person name="Pursley I."/>
            <person name="Horton D.L."/>
            <person name="Alikhan N.F."/>
            <person name="Baker D."/>
            <person name="Gharbi K."/>
            <person name="Hall N."/>
            <person name="Watson M."/>
            <person name="Adriaenssens E.M."/>
            <person name="Foster-Nyarko E."/>
            <person name="Jarju S."/>
            <person name="Secka A."/>
            <person name="Antonio M."/>
            <person name="Oren A."/>
            <person name="Chaudhuri R.R."/>
            <person name="La Ragione R."/>
            <person name="Hildebrand F."/>
            <person name="Pallen M.J."/>
        </authorList>
    </citation>
    <scope>NUCLEOTIDE SEQUENCE</scope>
    <source>
        <strain evidence="6">ChiSjej4B22-8148</strain>
    </source>
</reference>
<dbReference type="Gene3D" id="1.10.10.10">
    <property type="entry name" value="Winged helix-like DNA-binding domain superfamily/Winged helix DNA-binding domain"/>
    <property type="match status" value="1"/>
</dbReference>
<keyword evidence="2" id="KW-0238">DNA-binding</keyword>
<dbReference type="PROSITE" id="PS51071">
    <property type="entry name" value="HTH_RPIR"/>
    <property type="match status" value="1"/>
</dbReference>
<evidence type="ECO:0000259" key="5">
    <source>
        <dbReference type="PROSITE" id="PS51464"/>
    </source>
</evidence>
<evidence type="ECO:0000259" key="4">
    <source>
        <dbReference type="PROSITE" id="PS51071"/>
    </source>
</evidence>
<dbReference type="PANTHER" id="PTHR30514">
    <property type="entry name" value="GLUCOKINASE"/>
    <property type="match status" value="1"/>
</dbReference>
<dbReference type="Pfam" id="PF01418">
    <property type="entry name" value="HTH_6"/>
    <property type="match status" value="1"/>
</dbReference>
<dbReference type="Proteomes" id="UP000886757">
    <property type="component" value="Unassembled WGS sequence"/>
</dbReference>
<dbReference type="InterPro" id="IPR001347">
    <property type="entry name" value="SIS_dom"/>
</dbReference>
<dbReference type="InterPro" id="IPR035472">
    <property type="entry name" value="RpiR-like_SIS"/>
</dbReference>
<dbReference type="InterPro" id="IPR000281">
    <property type="entry name" value="HTH_RpiR"/>
</dbReference>
<dbReference type="Gene3D" id="3.40.50.10490">
    <property type="entry name" value="Glucose-6-phosphate isomerase like protein, domain 1"/>
    <property type="match status" value="1"/>
</dbReference>
<evidence type="ECO:0000256" key="2">
    <source>
        <dbReference type="ARBA" id="ARBA00023125"/>
    </source>
</evidence>
<dbReference type="SUPFAM" id="SSF53697">
    <property type="entry name" value="SIS domain"/>
    <property type="match status" value="1"/>
</dbReference>
<keyword evidence="1" id="KW-0805">Transcription regulation</keyword>